<organism evidence="5">
    <name type="scientific">Arcella intermedia</name>
    <dbReference type="NCBI Taxonomy" id="1963864"/>
    <lineage>
        <taxon>Eukaryota</taxon>
        <taxon>Amoebozoa</taxon>
        <taxon>Tubulinea</taxon>
        <taxon>Elardia</taxon>
        <taxon>Arcellinida</taxon>
        <taxon>Sphaerothecina</taxon>
        <taxon>Arcellidae</taxon>
        <taxon>Arcella</taxon>
    </lineage>
</organism>
<dbReference type="PANTHER" id="PTHR46402">
    <property type="entry name" value="SET AND MYND DOMAIN-CONTAINING PROTEIN 5"/>
    <property type="match status" value="1"/>
</dbReference>
<dbReference type="EMBL" id="GIBP01003815">
    <property type="protein sequence ID" value="NDV32784.1"/>
    <property type="molecule type" value="Transcribed_RNA"/>
</dbReference>
<dbReference type="GO" id="GO:0045814">
    <property type="term" value="P:negative regulation of gene expression, epigenetic"/>
    <property type="evidence" value="ECO:0007669"/>
    <property type="project" value="TreeGrafter"/>
</dbReference>
<keyword evidence="1" id="KW-0489">Methyltransferase</keyword>
<dbReference type="InterPro" id="IPR001214">
    <property type="entry name" value="SET_dom"/>
</dbReference>
<evidence type="ECO:0000256" key="3">
    <source>
        <dbReference type="ARBA" id="ARBA00022691"/>
    </source>
</evidence>
<dbReference type="PROSITE" id="PS50280">
    <property type="entry name" value="SET"/>
    <property type="match status" value="1"/>
</dbReference>
<dbReference type="GO" id="GO:0032259">
    <property type="term" value="P:methylation"/>
    <property type="evidence" value="ECO:0007669"/>
    <property type="project" value="UniProtKB-KW"/>
</dbReference>
<keyword evidence="3" id="KW-0949">S-adenosyl-L-methionine</keyword>
<keyword evidence="2" id="KW-0808">Transferase</keyword>
<dbReference type="GO" id="GO:0042799">
    <property type="term" value="F:histone H4K20 methyltransferase activity"/>
    <property type="evidence" value="ECO:0007669"/>
    <property type="project" value="TreeGrafter"/>
</dbReference>
<protein>
    <recommendedName>
        <fullName evidence="4">SET domain-containing protein</fullName>
    </recommendedName>
</protein>
<dbReference type="InterPro" id="IPR046341">
    <property type="entry name" value="SET_dom_sf"/>
</dbReference>
<feature type="domain" description="SET" evidence="4">
    <location>
        <begin position="1"/>
        <end position="326"/>
    </location>
</feature>
<evidence type="ECO:0000313" key="5">
    <source>
        <dbReference type="EMBL" id="NDV32784.1"/>
    </source>
</evidence>
<dbReference type="CDD" id="cd20071">
    <property type="entry name" value="SET_SMYD"/>
    <property type="match status" value="1"/>
</dbReference>
<dbReference type="PANTHER" id="PTHR46402:SF2">
    <property type="entry name" value="HISTONE-LYSINE N-TRIMETHYLTRANSFERASE SMYD5"/>
    <property type="match status" value="1"/>
</dbReference>
<dbReference type="SUPFAM" id="SSF82199">
    <property type="entry name" value="SET domain"/>
    <property type="match status" value="1"/>
</dbReference>
<evidence type="ECO:0000256" key="2">
    <source>
        <dbReference type="ARBA" id="ARBA00022679"/>
    </source>
</evidence>
<evidence type="ECO:0000259" key="4">
    <source>
        <dbReference type="PROSITE" id="PS50280"/>
    </source>
</evidence>
<dbReference type="AlphaFoldDB" id="A0A6B2L746"/>
<name>A0A6B2L746_9EUKA</name>
<accession>A0A6B2L746</accession>
<sequence length="356" mass="40914">MTQDLPVFVEYKDLVRGKGVFAKKPLKAQEMIFWEVPVSSYRKLDPKPQLTTCSYTLQSTLTPSSPIVSACINEYHSKHPPPTFVSCPHCKDDEIGGERYISEGIRNKAWGEYHEILCTRNTQNHPIHTLILKARELKVHFPLLILRIMASMIQIMKNQLKENKKPKEQIETECMEKWTIFLANEEKGPLEEETLVCLQSILKEKTYDKVVSLRTYRLLNGAILRNAQSLNPVSDFHLFLNGQVDIRQRKIVSQIDPSFGSPLEFMGSQFMQDLCVEGTGLYLIANTMNHDCNPNVMTVCSNNSHQVTVIALRDIKKNEELTISYIDESLPFAKRKQILQTMYLFNCTCKKCQSQH</sequence>
<proteinExistence type="predicted"/>
<evidence type="ECO:0000256" key="1">
    <source>
        <dbReference type="ARBA" id="ARBA00022603"/>
    </source>
</evidence>
<dbReference type="Pfam" id="PF00856">
    <property type="entry name" value="SET"/>
    <property type="match status" value="1"/>
</dbReference>
<dbReference type="Gene3D" id="2.170.270.10">
    <property type="entry name" value="SET domain"/>
    <property type="match status" value="1"/>
</dbReference>
<dbReference type="SMART" id="SM00317">
    <property type="entry name" value="SET"/>
    <property type="match status" value="1"/>
</dbReference>
<reference evidence="5" key="1">
    <citation type="journal article" date="2020" name="J. Eukaryot. Microbiol.">
        <title>De novo Sequencing, Assembly and Annotation of the Transcriptome for the Free-Living Testate Amoeba Arcella intermedia.</title>
        <authorList>
            <person name="Ribeiro G.M."/>
            <person name="Porfirio-Sousa A.L."/>
            <person name="Maurer-Alcala X.X."/>
            <person name="Katz L.A."/>
            <person name="Lahr D.J.G."/>
        </authorList>
    </citation>
    <scope>NUCLEOTIDE SEQUENCE</scope>
</reference>